<evidence type="ECO:0000313" key="3">
    <source>
        <dbReference type="Proteomes" id="UP001320876"/>
    </source>
</evidence>
<organism evidence="2 3">
    <name type="scientific">Luteolibacter arcticus</name>
    <dbReference type="NCBI Taxonomy" id="1581411"/>
    <lineage>
        <taxon>Bacteria</taxon>
        <taxon>Pseudomonadati</taxon>
        <taxon>Verrucomicrobiota</taxon>
        <taxon>Verrucomicrobiia</taxon>
        <taxon>Verrucomicrobiales</taxon>
        <taxon>Verrucomicrobiaceae</taxon>
        <taxon>Luteolibacter</taxon>
    </lineage>
</organism>
<reference evidence="2 3" key="1">
    <citation type="submission" date="2022-10" db="EMBL/GenBank/DDBJ databases">
        <title>Luteolibacter arcticus strain CCTCC AB 2014275, whole genome shotgun sequencing project.</title>
        <authorList>
            <person name="Zhao G."/>
            <person name="Shen L."/>
        </authorList>
    </citation>
    <scope>NUCLEOTIDE SEQUENCE [LARGE SCALE GENOMIC DNA]</scope>
    <source>
        <strain evidence="2 3">CCTCC AB 2014275</strain>
    </source>
</reference>
<keyword evidence="3" id="KW-1185">Reference proteome</keyword>
<evidence type="ECO:0000313" key="2">
    <source>
        <dbReference type="EMBL" id="MCW1921614.1"/>
    </source>
</evidence>
<feature type="signal peptide" evidence="1">
    <location>
        <begin position="1"/>
        <end position="19"/>
    </location>
</feature>
<gene>
    <name evidence="2" type="ORF">OKA05_03560</name>
</gene>
<dbReference type="Proteomes" id="UP001320876">
    <property type="component" value="Unassembled WGS sequence"/>
</dbReference>
<proteinExistence type="predicted"/>
<name>A0ABT3GDB4_9BACT</name>
<feature type="chain" id="PRO_5045917019" evidence="1">
    <location>
        <begin position="20"/>
        <end position="192"/>
    </location>
</feature>
<sequence>MKILCAVLIAVWLLSPAQAGPTAETLIPASSRSPLDFRGKSPVDYPPYAAVFQAKTYGELKERLEDFFRQWEKDKKTFTDHATVNIYFHCKNALIRTCYLLGDIEAGDEHLMKLDPGQQYLREIRRVDLEAGKIQRIAKEIQAIHLHLGLKDPFPQGAPKDLVSLYLPLAEISQVTQAQRKKEPEEELEDPE</sequence>
<keyword evidence="1" id="KW-0732">Signal</keyword>
<dbReference type="EMBL" id="JAPDDT010000001">
    <property type="protein sequence ID" value="MCW1921614.1"/>
    <property type="molecule type" value="Genomic_DNA"/>
</dbReference>
<evidence type="ECO:0000256" key="1">
    <source>
        <dbReference type="SAM" id="SignalP"/>
    </source>
</evidence>
<dbReference type="RefSeq" id="WP_264485723.1">
    <property type="nucleotide sequence ID" value="NZ_JAPDDT010000001.1"/>
</dbReference>
<comment type="caution">
    <text evidence="2">The sequence shown here is derived from an EMBL/GenBank/DDBJ whole genome shotgun (WGS) entry which is preliminary data.</text>
</comment>
<protein>
    <submittedName>
        <fullName evidence="2">Uncharacterized protein</fullName>
    </submittedName>
</protein>
<accession>A0ABT3GDB4</accession>